<feature type="region of interest" description="Disordered" evidence="10">
    <location>
        <begin position="809"/>
        <end position="834"/>
    </location>
</feature>
<keyword evidence="6 9" id="KW-0067">ATP-binding</keyword>
<keyword evidence="5 13" id="KW-0418">Kinase</keyword>
<feature type="compositionally biased region" description="Polar residues" evidence="10">
    <location>
        <begin position="606"/>
        <end position="628"/>
    </location>
</feature>
<evidence type="ECO:0000256" key="5">
    <source>
        <dbReference type="ARBA" id="ARBA00022777"/>
    </source>
</evidence>
<dbReference type="GO" id="GO:0035556">
    <property type="term" value="P:intracellular signal transduction"/>
    <property type="evidence" value="ECO:0007669"/>
    <property type="project" value="TreeGrafter"/>
</dbReference>
<feature type="compositionally biased region" description="Polar residues" evidence="10">
    <location>
        <begin position="27"/>
        <end position="36"/>
    </location>
</feature>
<keyword evidence="2 13" id="KW-0723">Serine/threonine-protein kinase</keyword>
<dbReference type="SUPFAM" id="SSF103243">
    <property type="entry name" value="KA1-like"/>
    <property type="match status" value="1"/>
</dbReference>
<dbReference type="GO" id="GO:0005524">
    <property type="term" value="F:ATP binding"/>
    <property type="evidence" value="ECO:0007669"/>
    <property type="project" value="UniProtKB-UniRule"/>
</dbReference>
<reference evidence="13 14" key="1">
    <citation type="journal article" date="2024" name="J Genomics">
        <title>Draft genome sequencing and assembly of Favolaschia claudopus CIRM-BRFM 2984 isolated from oak limbs.</title>
        <authorList>
            <person name="Navarro D."/>
            <person name="Drula E."/>
            <person name="Chaduli D."/>
            <person name="Cazenave R."/>
            <person name="Ahrendt S."/>
            <person name="Wang J."/>
            <person name="Lipzen A."/>
            <person name="Daum C."/>
            <person name="Barry K."/>
            <person name="Grigoriev I.V."/>
            <person name="Favel A."/>
            <person name="Rosso M.N."/>
            <person name="Martin F."/>
        </authorList>
    </citation>
    <scope>NUCLEOTIDE SEQUENCE [LARGE SCALE GENOMIC DNA]</scope>
    <source>
        <strain evidence="13 14">CIRM-BRFM 2984</strain>
    </source>
</reference>
<sequence>MSLQDLPPSSGASRTRSVAVGAATPRQEPQQRGSQQAPPPANVAKTNEPPLPDVFSHPAVIAYGANHPNRPLPKFGAYYMLQTLGEGEFGKVKLGIHSKYGDEVAVKLIRRDAVVNEAKMAKIAREIEILDMLRHPNIVRLYDVFETDKFFGIILEYASGGELFDHILAHRYLKERDAAKLFAQLISGVWYMHQKNIVHRDLKLENLLLDRNRNLIITDFGFANRFSHNTNDLMETMCGSPCYAAPELVNSDGLYVGTAADIWSCGVILYAMLSGYLPFDDDPTNPDGEDITKLYAYIARTPLTYPDHLSAEAQSLLGAMLTPDPRVRADLGTVMRHRWFAVNLRELTTFGLTVKELEKLAEDGPTLRRMALQRTGSPLSPRSENRVRTKRAEASEPSREPQPSSPLKGMVGSPKKQRGAARAADDKGKEREHGRKEEKGRHTIQVEYEGRRGTRDTQQRERQSSSQDPEGSRRTPGMSTSPLAAVLDGSESVFPTTQRDADFSPVQERRRRGSRADRNHSPAPPLSPVQTWLDSAAEDPPSTDYKDINGVEGSLRGGPHFDPSTVGSKHPAQPTADTPQGTLSRTEAKAQLPPLIINGSSSSSSAQQPLTPTHSNAPDVITSASPNKPNKVMQWFRKGRRSINVSGGLTPSPFSPPSKHEAAASSVEVGGVPHKYATPPPPQNQSPFLVTPGTIEHRQRTSSAVSITSLFRRSAGVTNGNNRAAMRIHHGAVDHEMITAGRPPEVMQHMREVLSGMGVEIHVEGDFKYRCIRPAKRRKDVAEGAGTRRARTTSQTTGVFRGLLARRQPSPARSMMTENPPPSINGNGVTSEEPTPAVDVVYGNQTEDVGDEVRFSVELTRLDRLKDMYSIDIRRLKGNLKSYKFLYDTLRMRTDLQR</sequence>
<comment type="catalytic activity">
    <reaction evidence="7">
        <text>L-threonyl-[protein] + ATP = O-phospho-L-threonyl-[protein] + ADP + H(+)</text>
        <dbReference type="Rhea" id="RHEA:46608"/>
        <dbReference type="Rhea" id="RHEA-COMP:11060"/>
        <dbReference type="Rhea" id="RHEA-COMP:11605"/>
        <dbReference type="ChEBI" id="CHEBI:15378"/>
        <dbReference type="ChEBI" id="CHEBI:30013"/>
        <dbReference type="ChEBI" id="CHEBI:30616"/>
        <dbReference type="ChEBI" id="CHEBI:61977"/>
        <dbReference type="ChEBI" id="CHEBI:456216"/>
        <dbReference type="EC" id="2.7.11.1"/>
    </reaction>
</comment>
<protein>
    <recommendedName>
        <fullName evidence="1">non-specific serine/threonine protein kinase</fullName>
        <ecNumber evidence="1">2.7.11.1</ecNumber>
    </recommendedName>
</protein>
<keyword evidence="3" id="KW-0808">Transferase</keyword>
<comment type="caution">
    <text evidence="13">The sequence shown here is derived from an EMBL/GenBank/DDBJ whole genome shotgun (WGS) entry which is preliminary data.</text>
</comment>
<evidence type="ECO:0000256" key="1">
    <source>
        <dbReference type="ARBA" id="ARBA00012513"/>
    </source>
</evidence>
<evidence type="ECO:0000313" key="14">
    <source>
        <dbReference type="Proteomes" id="UP001362999"/>
    </source>
</evidence>
<dbReference type="GO" id="GO:0004674">
    <property type="term" value="F:protein serine/threonine kinase activity"/>
    <property type="evidence" value="ECO:0007669"/>
    <property type="project" value="UniProtKB-KW"/>
</dbReference>
<dbReference type="FunFam" id="1.10.510.10:FF:000571">
    <property type="entry name" value="Maternal embryonic leucine zipper kinase"/>
    <property type="match status" value="1"/>
</dbReference>
<dbReference type="InterPro" id="IPR017441">
    <property type="entry name" value="Protein_kinase_ATP_BS"/>
</dbReference>
<evidence type="ECO:0000256" key="6">
    <source>
        <dbReference type="ARBA" id="ARBA00022840"/>
    </source>
</evidence>
<dbReference type="InterPro" id="IPR011009">
    <property type="entry name" value="Kinase-like_dom_sf"/>
</dbReference>
<dbReference type="PROSITE" id="PS00107">
    <property type="entry name" value="PROTEIN_KINASE_ATP"/>
    <property type="match status" value="1"/>
</dbReference>
<dbReference type="Pfam" id="PF02149">
    <property type="entry name" value="KA1"/>
    <property type="match status" value="1"/>
</dbReference>
<feature type="region of interest" description="Disordered" evidence="10">
    <location>
        <begin position="366"/>
        <end position="582"/>
    </location>
</feature>
<feature type="compositionally biased region" description="Basic and acidic residues" evidence="10">
    <location>
        <begin position="448"/>
        <end position="463"/>
    </location>
</feature>
<evidence type="ECO:0000259" key="11">
    <source>
        <dbReference type="PROSITE" id="PS50011"/>
    </source>
</evidence>
<dbReference type="PROSITE" id="PS00108">
    <property type="entry name" value="PROTEIN_KINASE_ST"/>
    <property type="match status" value="1"/>
</dbReference>
<organism evidence="13 14">
    <name type="scientific">Favolaschia claudopus</name>
    <dbReference type="NCBI Taxonomy" id="2862362"/>
    <lineage>
        <taxon>Eukaryota</taxon>
        <taxon>Fungi</taxon>
        <taxon>Dikarya</taxon>
        <taxon>Basidiomycota</taxon>
        <taxon>Agaricomycotina</taxon>
        <taxon>Agaricomycetes</taxon>
        <taxon>Agaricomycetidae</taxon>
        <taxon>Agaricales</taxon>
        <taxon>Marasmiineae</taxon>
        <taxon>Mycenaceae</taxon>
        <taxon>Favolaschia</taxon>
    </lineage>
</organism>
<dbReference type="EMBL" id="JAWWNJ010000011">
    <property type="protein sequence ID" value="KAK7044794.1"/>
    <property type="molecule type" value="Genomic_DNA"/>
</dbReference>
<dbReference type="Gene3D" id="1.10.510.10">
    <property type="entry name" value="Transferase(Phosphotransferase) domain 1"/>
    <property type="match status" value="1"/>
</dbReference>
<dbReference type="InterPro" id="IPR001772">
    <property type="entry name" value="KA1_dom"/>
</dbReference>
<dbReference type="SMART" id="SM00220">
    <property type="entry name" value="S_TKc"/>
    <property type="match status" value="1"/>
</dbReference>
<feature type="compositionally biased region" description="Basic and acidic residues" evidence="10">
    <location>
        <begin position="383"/>
        <end position="399"/>
    </location>
</feature>
<accession>A0AAW0D288</accession>
<feature type="region of interest" description="Disordered" evidence="10">
    <location>
        <begin position="1"/>
        <end position="50"/>
    </location>
</feature>
<dbReference type="SUPFAM" id="SSF56112">
    <property type="entry name" value="Protein kinase-like (PK-like)"/>
    <property type="match status" value="1"/>
</dbReference>
<proteinExistence type="predicted"/>
<feature type="domain" description="KA1" evidence="12">
    <location>
        <begin position="846"/>
        <end position="896"/>
    </location>
</feature>
<dbReference type="PANTHER" id="PTHR24346:SF110">
    <property type="entry name" value="NON-SPECIFIC SERINE_THREONINE PROTEIN KINASE"/>
    <property type="match status" value="1"/>
</dbReference>
<evidence type="ECO:0000256" key="10">
    <source>
        <dbReference type="SAM" id="MobiDB-lite"/>
    </source>
</evidence>
<feature type="compositionally biased region" description="Basic and acidic residues" evidence="10">
    <location>
        <begin position="423"/>
        <end position="441"/>
    </location>
</feature>
<name>A0AAW0D288_9AGAR</name>
<feature type="compositionally biased region" description="Polar residues" evidence="10">
    <location>
        <begin position="824"/>
        <end position="833"/>
    </location>
</feature>
<dbReference type="InterPro" id="IPR000719">
    <property type="entry name" value="Prot_kinase_dom"/>
</dbReference>
<dbReference type="PANTHER" id="PTHR24346">
    <property type="entry name" value="MAP/MICROTUBULE AFFINITY-REGULATING KINASE"/>
    <property type="match status" value="1"/>
</dbReference>
<evidence type="ECO:0000256" key="8">
    <source>
        <dbReference type="ARBA" id="ARBA00048679"/>
    </source>
</evidence>
<feature type="domain" description="Protein kinase" evidence="11">
    <location>
        <begin position="78"/>
        <end position="340"/>
    </location>
</feature>
<dbReference type="PROSITE" id="PS50011">
    <property type="entry name" value="PROTEIN_KINASE_DOM"/>
    <property type="match status" value="1"/>
</dbReference>
<keyword evidence="4 9" id="KW-0547">Nucleotide-binding</keyword>
<dbReference type="FunFam" id="3.30.200.20:FF:000003">
    <property type="entry name" value="Non-specific serine/threonine protein kinase"/>
    <property type="match status" value="1"/>
</dbReference>
<evidence type="ECO:0000256" key="9">
    <source>
        <dbReference type="PROSITE-ProRule" id="PRU10141"/>
    </source>
</evidence>
<dbReference type="InterPro" id="IPR028375">
    <property type="entry name" value="KA1/Ssp2_C"/>
</dbReference>
<dbReference type="EC" id="2.7.11.1" evidence="1"/>
<dbReference type="Proteomes" id="UP001362999">
    <property type="component" value="Unassembled WGS sequence"/>
</dbReference>
<evidence type="ECO:0000313" key="13">
    <source>
        <dbReference type="EMBL" id="KAK7044794.1"/>
    </source>
</evidence>
<dbReference type="AlphaFoldDB" id="A0AAW0D288"/>
<comment type="catalytic activity">
    <reaction evidence="8">
        <text>L-seryl-[protein] + ATP = O-phospho-L-seryl-[protein] + ADP + H(+)</text>
        <dbReference type="Rhea" id="RHEA:17989"/>
        <dbReference type="Rhea" id="RHEA-COMP:9863"/>
        <dbReference type="Rhea" id="RHEA-COMP:11604"/>
        <dbReference type="ChEBI" id="CHEBI:15378"/>
        <dbReference type="ChEBI" id="CHEBI:29999"/>
        <dbReference type="ChEBI" id="CHEBI:30616"/>
        <dbReference type="ChEBI" id="CHEBI:83421"/>
        <dbReference type="ChEBI" id="CHEBI:456216"/>
        <dbReference type="EC" id="2.7.11.1"/>
    </reaction>
</comment>
<evidence type="ECO:0000256" key="3">
    <source>
        <dbReference type="ARBA" id="ARBA00022679"/>
    </source>
</evidence>
<dbReference type="InterPro" id="IPR008271">
    <property type="entry name" value="Ser/Thr_kinase_AS"/>
</dbReference>
<dbReference type="PROSITE" id="PS50032">
    <property type="entry name" value="KA1"/>
    <property type="match status" value="1"/>
</dbReference>
<feature type="region of interest" description="Disordered" evidence="10">
    <location>
        <begin position="595"/>
        <end position="630"/>
    </location>
</feature>
<evidence type="ECO:0000256" key="2">
    <source>
        <dbReference type="ARBA" id="ARBA00022527"/>
    </source>
</evidence>
<dbReference type="GO" id="GO:0005737">
    <property type="term" value="C:cytoplasm"/>
    <property type="evidence" value="ECO:0007669"/>
    <property type="project" value="TreeGrafter"/>
</dbReference>
<evidence type="ECO:0000256" key="7">
    <source>
        <dbReference type="ARBA" id="ARBA00047899"/>
    </source>
</evidence>
<evidence type="ECO:0000256" key="4">
    <source>
        <dbReference type="ARBA" id="ARBA00022741"/>
    </source>
</evidence>
<evidence type="ECO:0000259" key="12">
    <source>
        <dbReference type="PROSITE" id="PS50032"/>
    </source>
</evidence>
<feature type="binding site" evidence="9">
    <location>
        <position position="107"/>
    </location>
    <ligand>
        <name>ATP</name>
        <dbReference type="ChEBI" id="CHEBI:30616"/>
    </ligand>
</feature>
<dbReference type="Gene3D" id="3.30.310.80">
    <property type="entry name" value="Kinase associated domain 1, KA1"/>
    <property type="match status" value="1"/>
</dbReference>
<gene>
    <name evidence="13" type="ORF">R3P38DRAFT_178229</name>
</gene>
<dbReference type="Pfam" id="PF00069">
    <property type="entry name" value="Pkinase"/>
    <property type="match status" value="1"/>
</dbReference>
<keyword evidence="14" id="KW-1185">Reference proteome</keyword>